<organism evidence="3 4">
    <name type="scientific">Seminavis robusta</name>
    <dbReference type="NCBI Taxonomy" id="568900"/>
    <lineage>
        <taxon>Eukaryota</taxon>
        <taxon>Sar</taxon>
        <taxon>Stramenopiles</taxon>
        <taxon>Ochrophyta</taxon>
        <taxon>Bacillariophyta</taxon>
        <taxon>Bacillariophyceae</taxon>
        <taxon>Bacillariophycidae</taxon>
        <taxon>Naviculales</taxon>
        <taxon>Naviculaceae</taxon>
        <taxon>Seminavis</taxon>
    </lineage>
</organism>
<name>A0A9N8DX83_9STRA</name>
<accession>A0A9N8DX83</accession>
<dbReference type="AlphaFoldDB" id="A0A9N8DX83"/>
<reference evidence="3" key="1">
    <citation type="submission" date="2020-06" db="EMBL/GenBank/DDBJ databases">
        <authorList>
            <consortium name="Plant Systems Biology data submission"/>
        </authorList>
    </citation>
    <scope>NUCLEOTIDE SEQUENCE</scope>
    <source>
        <strain evidence="3">D6</strain>
    </source>
</reference>
<evidence type="ECO:0000256" key="2">
    <source>
        <dbReference type="SAM" id="SignalP"/>
    </source>
</evidence>
<feature type="compositionally biased region" description="Gly residues" evidence="1">
    <location>
        <begin position="41"/>
        <end position="61"/>
    </location>
</feature>
<feature type="region of interest" description="Disordered" evidence="1">
    <location>
        <begin position="33"/>
        <end position="61"/>
    </location>
</feature>
<evidence type="ECO:0000313" key="4">
    <source>
        <dbReference type="Proteomes" id="UP001153069"/>
    </source>
</evidence>
<feature type="chain" id="PRO_5040254548" evidence="2">
    <location>
        <begin position="26"/>
        <end position="135"/>
    </location>
</feature>
<comment type="caution">
    <text evidence="3">The sequence shown here is derived from an EMBL/GenBank/DDBJ whole genome shotgun (WGS) entry which is preliminary data.</text>
</comment>
<dbReference type="Proteomes" id="UP001153069">
    <property type="component" value="Unassembled WGS sequence"/>
</dbReference>
<proteinExistence type="predicted"/>
<dbReference type="EMBL" id="CAICTM010000443">
    <property type="protein sequence ID" value="CAB9510618.1"/>
    <property type="molecule type" value="Genomic_DNA"/>
</dbReference>
<protein>
    <submittedName>
        <fullName evidence="3">Uncharacterized protein</fullName>
    </submittedName>
</protein>
<keyword evidence="4" id="KW-1185">Reference proteome</keyword>
<evidence type="ECO:0000313" key="3">
    <source>
        <dbReference type="EMBL" id="CAB9510618.1"/>
    </source>
</evidence>
<evidence type="ECO:0000256" key="1">
    <source>
        <dbReference type="SAM" id="MobiDB-lite"/>
    </source>
</evidence>
<keyword evidence="2" id="KW-0732">Signal</keyword>
<gene>
    <name evidence="3" type="ORF">SEMRO_444_G144370.1</name>
</gene>
<sequence>MNLFGKHFCLFVLALLASSLHTSDAFAGFAGDDKKGKGDKGGGQQAAGGGGGGGGGGKQNEEGGGLLSDLLSGLQLGNFICGSDEAFSAVQLLCNFMSTYIEGQLSTISGTEATTQETQSAAGIVVTPATRKLRH</sequence>
<feature type="signal peptide" evidence="2">
    <location>
        <begin position="1"/>
        <end position="25"/>
    </location>
</feature>